<dbReference type="InterPro" id="IPR054828">
    <property type="entry name" value="Vit_B12_bind_prot"/>
</dbReference>
<sequence>MQNMQKILMAWLLSCVSALSWAAISVTDGTGQTVTVPHEIYKVVALTPHATELLYSAGAGSKLVGVTQESDYPEPVKALPKVGTYAQINVEAIIKLKPDLVVAWQDGGQPSVIQALRQAGIPVFMSHPLTPQDIATEIHALGVLNGTPNIAKQNTAPFRTYLQTLAQKSSTPTINSAFLVGYNPIYAVSNNSFLGKMLQLCGANNVFGNIKQPAFTLNPEALLQQQLQVVFVSGESDVQSWQNFYAKTPNAPKLYSINADLRPSLRIKSSLEQMCLIIDSERRSRH</sequence>
<dbReference type="Gene3D" id="3.40.50.1980">
    <property type="entry name" value="Nitrogenase molybdenum iron protein domain"/>
    <property type="match status" value="2"/>
</dbReference>
<dbReference type="SUPFAM" id="SSF53807">
    <property type="entry name" value="Helical backbone' metal receptor"/>
    <property type="match status" value="1"/>
</dbReference>
<dbReference type="PROSITE" id="PS50983">
    <property type="entry name" value="FE_B12_PBP"/>
    <property type="match status" value="1"/>
</dbReference>
<dbReference type="PANTHER" id="PTHR30535:SF34">
    <property type="entry name" value="MOLYBDATE-BINDING PROTEIN MOLA"/>
    <property type="match status" value="1"/>
</dbReference>
<name>A0ABY4E4Y2_9NEIS</name>
<reference evidence="4 5" key="1">
    <citation type="journal article" date="2022" name="Res Sq">
        <title>Evolution of multicellular longitudinally dividing oral cavity symbionts (Neisseriaceae).</title>
        <authorList>
            <person name="Nyongesa S."/>
            <person name="Weber P."/>
            <person name="Bernet E."/>
            <person name="Pullido F."/>
            <person name="Nieckarz M."/>
            <person name="Delaby M."/>
            <person name="Nieves C."/>
            <person name="Viehboeck T."/>
            <person name="Krause N."/>
            <person name="Rivera-Millot A."/>
            <person name="Nakamura A."/>
            <person name="Vischer N."/>
            <person name="VanNieuwenhze M."/>
            <person name="Brun Y."/>
            <person name="Cava F."/>
            <person name="Bulgheresi S."/>
            <person name="Veyrier F."/>
        </authorList>
    </citation>
    <scope>NUCLEOTIDE SEQUENCE [LARGE SCALE GENOMIC DNA]</scope>
    <source>
        <strain evidence="4 5">SN4</strain>
    </source>
</reference>
<evidence type="ECO:0000259" key="3">
    <source>
        <dbReference type="PROSITE" id="PS50983"/>
    </source>
</evidence>
<evidence type="ECO:0000256" key="1">
    <source>
        <dbReference type="ARBA" id="ARBA00022729"/>
    </source>
</evidence>
<dbReference type="PANTHER" id="PTHR30535">
    <property type="entry name" value="VITAMIN B12-BINDING PROTEIN"/>
    <property type="match status" value="1"/>
</dbReference>
<feature type="chain" id="PRO_5045346154" evidence="2">
    <location>
        <begin position="23"/>
        <end position="286"/>
    </location>
</feature>
<feature type="domain" description="Fe/B12 periplasmic-binding" evidence="3">
    <location>
        <begin position="42"/>
        <end position="286"/>
    </location>
</feature>
<dbReference type="RefSeq" id="WP_058355732.1">
    <property type="nucleotide sequence ID" value="NZ_CABKVG010000008.1"/>
</dbReference>
<evidence type="ECO:0000313" key="4">
    <source>
        <dbReference type="EMBL" id="UOO90388.1"/>
    </source>
</evidence>
<keyword evidence="5" id="KW-1185">Reference proteome</keyword>
<keyword evidence="4" id="KW-0675">Receptor</keyword>
<dbReference type="EMBL" id="CP091511">
    <property type="protein sequence ID" value="UOO90388.1"/>
    <property type="molecule type" value="Genomic_DNA"/>
</dbReference>
<evidence type="ECO:0000313" key="5">
    <source>
        <dbReference type="Proteomes" id="UP000832011"/>
    </source>
</evidence>
<protein>
    <submittedName>
        <fullName evidence="4">Helical backbone metal receptor</fullName>
    </submittedName>
</protein>
<dbReference type="Proteomes" id="UP000832011">
    <property type="component" value="Chromosome"/>
</dbReference>
<gene>
    <name evidence="4" type="ORF">LVJ82_05250</name>
</gene>
<accession>A0ABY4E4Y2</accession>
<proteinExistence type="predicted"/>
<organism evidence="4 5">
    <name type="scientific">Vitreoscilla massiliensis</name>
    <dbReference type="NCBI Taxonomy" id="1689272"/>
    <lineage>
        <taxon>Bacteria</taxon>
        <taxon>Pseudomonadati</taxon>
        <taxon>Pseudomonadota</taxon>
        <taxon>Betaproteobacteria</taxon>
        <taxon>Neisseriales</taxon>
        <taxon>Neisseriaceae</taxon>
        <taxon>Vitreoscilla</taxon>
    </lineage>
</organism>
<dbReference type="Pfam" id="PF01497">
    <property type="entry name" value="Peripla_BP_2"/>
    <property type="match status" value="1"/>
</dbReference>
<feature type="signal peptide" evidence="2">
    <location>
        <begin position="1"/>
        <end position="22"/>
    </location>
</feature>
<dbReference type="NCBIfam" id="NF038402">
    <property type="entry name" value="TroA_like"/>
    <property type="match status" value="1"/>
</dbReference>
<keyword evidence="1 2" id="KW-0732">Signal</keyword>
<evidence type="ECO:0000256" key="2">
    <source>
        <dbReference type="SAM" id="SignalP"/>
    </source>
</evidence>
<dbReference type="InterPro" id="IPR002491">
    <property type="entry name" value="ABC_transptr_periplasmic_BD"/>
</dbReference>
<dbReference type="InterPro" id="IPR050902">
    <property type="entry name" value="ABC_Transporter_SBP"/>
</dbReference>